<evidence type="ECO:0000313" key="8">
    <source>
        <dbReference type="Proteomes" id="UP001140502"/>
    </source>
</evidence>
<evidence type="ECO:0000256" key="6">
    <source>
        <dbReference type="SAM" id="Phobius"/>
    </source>
</evidence>
<evidence type="ECO:0000313" key="7">
    <source>
        <dbReference type="EMBL" id="KAJ4327856.1"/>
    </source>
</evidence>
<dbReference type="OrthoDB" id="5146896at2759"/>
<dbReference type="GO" id="GO:0071944">
    <property type="term" value="C:cell periphery"/>
    <property type="evidence" value="ECO:0007669"/>
    <property type="project" value="UniProtKB-ARBA"/>
</dbReference>
<comment type="caution">
    <text evidence="7">The sequence shown here is derived from an EMBL/GenBank/DDBJ whole genome shotgun (WGS) entry which is preliminary data.</text>
</comment>
<feature type="compositionally biased region" description="Low complexity" evidence="5">
    <location>
        <begin position="235"/>
        <end position="251"/>
    </location>
</feature>
<feature type="transmembrane region" description="Helical" evidence="6">
    <location>
        <begin position="189"/>
        <end position="213"/>
    </location>
</feature>
<gene>
    <name evidence="7" type="ORF">N0V84_001666</name>
</gene>
<sequence>MAEIQATGVAVAPAFDVVGPAVTAPATIHQRDLFGRQNNYDSCGYYSFSNSGWATWQCGEPNAWTTTCKTIGSHFGCFQNIYTTCYPSTSSCNTNDQRALCCNENASFPHCATGIKTLEDGDGEELSIYLCGKTEQQVPFYESTVVRFTTGSTTEEQTLTNVDTTRAIIYVTKTAKPDPEPEVKSSTPVGAIVGGVVGGVALIAILGLAFWFLRRKKQNKQVATAPAAPAPGFPPEQQQQQQQQQMGYQQGVPPPVFYDYNNNNYAGYPVQGSPPPPSDPRYSQMPVGGMVSPPLAQSPPIEPYKTVASPVSELPVSSPPHENAPVSELPADMGNASHTTPR</sequence>
<feature type="region of interest" description="Disordered" evidence="5">
    <location>
        <begin position="223"/>
        <end position="342"/>
    </location>
</feature>
<dbReference type="Proteomes" id="UP001140502">
    <property type="component" value="Unassembled WGS sequence"/>
</dbReference>
<accession>A0A9W8WKM6</accession>
<keyword evidence="2 6" id="KW-0812">Transmembrane</keyword>
<proteinExistence type="predicted"/>
<dbReference type="EMBL" id="JAPEUR010000018">
    <property type="protein sequence ID" value="KAJ4327856.1"/>
    <property type="molecule type" value="Genomic_DNA"/>
</dbReference>
<dbReference type="PANTHER" id="PTHR15549">
    <property type="entry name" value="PAIRED IMMUNOGLOBULIN-LIKE TYPE 2 RECEPTOR"/>
    <property type="match status" value="1"/>
</dbReference>
<evidence type="ECO:0000256" key="2">
    <source>
        <dbReference type="ARBA" id="ARBA00022692"/>
    </source>
</evidence>
<organism evidence="7 8">
    <name type="scientific">Fusarium piperis</name>
    <dbReference type="NCBI Taxonomy" id="1435070"/>
    <lineage>
        <taxon>Eukaryota</taxon>
        <taxon>Fungi</taxon>
        <taxon>Dikarya</taxon>
        <taxon>Ascomycota</taxon>
        <taxon>Pezizomycotina</taxon>
        <taxon>Sordariomycetes</taxon>
        <taxon>Hypocreomycetidae</taxon>
        <taxon>Hypocreales</taxon>
        <taxon>Nectriaceae</taxon>
        <taxon>Fusarium</taxon>
        <taxon>Fusarium solani species complex</taxon>
    </lineage>
</organism>
<evidence type="ECO:0000256" key="1">
    <source>
        <dbReference type="ARBA" id="ARBA00004167"/>
    </source>
</evidence>
<keyword evidence="8" id="KW-1185">Reference proteome</keyword>
<evidence type="ECO:0000256" key="3">
    <source>
        <dbReference type="ARBA" id="ARBA00022989"/>
    </source>
</evidence>
<reference evidence="7" key="1">
    <citation type="submission" date="2022-10" db="EMBL/GenBank/DDBJ databases">
        <title>Tapping the CABI collections for fungal endophytes: first genome assemblies for Collariella, Neodidymelliopsis, Ascochyta clinopodiicola, Didymella pomorum, Didymosphaeria variabile, Neocosmospora piperis and Neocucurbitaria cava.</title>
        <authorList>
            <person name="Hill R."/>
        </authorList>
    </citation>
    <scope>NUCLEOTIDE SEQUENCE</scope>
    <source>
        <strain evidence="7">IMI 366586</strain>
    </source>
</reference>
<dbReference type="AlphaFoldDB" id="A0A9W8WKM6"/>
<feature type="compositionally biased region" description="Low complexity" evidence="5">
    <location>
        <begin position="307"/>
        <end position="320"/>
    </location>
</feature>
<dbReference type="GO" id="GO:0016020">
    <property type="term" value="C:membrane"/>
    <property type="evidence" value="ECO:0007669"/>
    <property type="project" value="UniProtKB-SubCell"/>
</dbReference>
<comment type="subcellular location">
    <subcellularLocation>
        <location evidence="1">Membrane</location>
        <topology evidence="1">Single-pass membrane protein</topology>
    </subcellularLocation>
</comment>
<evidence type="ECO:0000256" key="5">
    <source>
        <dbReference type="SAM" id="MobiDB-lite"/>
    </source>
</evidence>
<dbReference type="InterPro" id="IPR051694">
    <property type="entry name" value="Immunoregulatory_rcpt-like"/>
</dbReference>
<protein>
    <submittedName>
        <fullName evidence="7">Uncharacterized protein</fullName>
    </submittedName>
</protein>
<keyword evidence="3 6" id="KW-1133">Transmembrane helix</keyword>
<keyword evidence="4 6" id="KW-0472">Membrane</keyword>
<name>A0A9W8WKM6_9HYPO</name>
<evidence type="ECO:0000256" key="4">
    <source>
        <dbReference type="ARBA" id="ARBA00023136"/>
    </source>
</evidence>